<gene>
    <name evidence="11" type="primary">potI</name>
    <name evidence="10" type="ORF">Ga0058931_0385</name>
    <name evidence="11" type="ORF">HLUCCA05_08975</name>
</gene>
<comment type="subcellular location">
    <subcellularLocation>
        <location evidence="1 8">Cell membrane</location>
        <topology evidence="1 8">Multi-pass membrane protein</topology>
    </subcellularLocation>
</comment>
<feature type="transmembrane region" description="Helical" evidence="8">
    <location>
        <begin position="207"/>
        <end position="227"/>
    </location>
</feature>
<evidence type="ECO:0000313" key="12">
    <source>
        <dbReference type="Proteomes" id="UP000050413"/>
    </source>
</evidence>
<keyword evidence="7 8" id="KW-0472">Membrane</keyword>
<keyword evidence="3 8" id="KW-0813">Transport</keyword>
<evidence type="ECO:0000256" key="4">
    <source>
        <dbReference type="ARBA" id="ARBA00022475"/>
    </source>
</evidence>
<evidence type="ECO:0000256" key="6">
    <source>
        <dbReference type="ARBA" id="ARBA00022989"/>
    </source>
</evidence>
<dbReference type="CDD" id="cd06261">
    <property type="entry name" value="TM_PBP2"/>
    <property type="match status" value="1"/>
</dbReference>
<dbReference type="OrthoDB" id="9782004at2"/>
<comment type="caution">
    <text evidence="11">The sequence shown here is derived from an EMBL/GenBank/DDBJ whole genome shotgun (WGS) entry which is preliminary data.</text>
</comment>
<reference evidence="11 12" key="1">
    <citation type="submission" date="2015-09" db="EMBL/GenBank/DDBJ databases">
        <title>Identification and resolution of microdiversity through metagenomic sequencing of parallel consortia.</title>
        <authorList>
            <person name="Nelson W.C."/>
            <person name="Romine M.F."/>
            <person name="Lindemann S.R."/>
        </authorList>
    </citation>
    <scope>NUCLEOTIDE SEQUENCE [LARGE SCALE GENOMIC DNA]</scope>
    <source>
        <strain evidence="11">HL-91</strain>
    </source>
</reference>
<comment type="similarity">
    <text evidence="2">Belongs to the binding-protein-dependent transport system permease family. CysTW subfamily.</text>
</comment>
<dbReference type="EMBL" id="LJSG01000012">
    <property type="protein sequence ID" value="KPP92403.1"/>
    <property type="molecule type" value="Genomic_DNA"/>
</dbReference>
<dbReference type="STRING" id="1666912.Ga0058931_0385"/>
<protein>
    <submittedName>
        <fullName evidence="11">ABC-type putrescine uptake system permease component PotI</fullName>
    </submittedName>
    <submittedName>
        <fullName evidence="10">Putrescine transport system permease protein</fullName>
    </submittedName>
</protein>
<dbReference type="InterPro" id="IPR035906">
    <property type="entry name" value="MetI-like_sf"/>
</dbReference>
<dbReference type="InterPro" id="IPR000515">
    <property type="entry name" value="MetI-like"/>
</dbReference>
<dbReference type="Pfam" id="PF00528">
    <property type="entry name" value="BPD_transp_1"/>
    <property type="match status" value="1"/>
</dbReference>
<name>A0A0P7WNI7_9RHOB</name>
<dbReference type="GO" id="GO:0055085">
    <property type="term" value="P:transmembrane transport"/>
    <property type="evidence" value="ECO:0007669"/>
    <property type="project" value="InterPro"/>
</dbReference>
<evidence type="ECO:0000256" key="3">
    <source>
        <dbReference type="ARBA" id="ARBA00022448"/>
    </source>
</evidence>
<evidence type="ECO:0000259" key="9">
    <source>
        <dbReference type="PROSITE" id="PS50928"/>
    </source>
</evidence>
<evidence type="ECO:0000256" key="8">
    <source>
        <dbReference type="RuleBase" id="RU363032"/>
    </source>
</evidence>
<dbReference type="PANTHER" id="PTHR43848">
    <property type="entry name" value="PUTRESCINE TRANSPORT SYSTEM PERMEASE PROTEIN POTI"/>
    <property type="match status" value="1"/>
</dbReference>
<dbReference type="SUPFAM" id="SSF161098">
    <property type="entry name" value="MetI-like"/>
    <property type="match status" value="1"/>
</dbReference>
<dbReference type="Proteomes" id="UP000050413">
    <property type="component" value="Unassembled WGS sequence"/>
</dbReference>
<evidence type="ECO:0000256" key="5">
    <source>
        <dbReference type="ARBA" id="ARBA00022692"/>
    </source>
</evidence>
<dbReference type="Proteomes" id="UP000182045">
    <property type="component" value="Unassembled WGS sequence"/>
</dbReference>
<dbReference type="PANTHER" id="PTHR43848:SF2">
    <property type="entry name" value="PUTRESCINE TRANSPORT SYSTEM PERMEASE PROTEIN POTI"/>
    <property type="match status" value="1"/>
</dbReference>
<evidence type="ECO:0000256" key="1">
    <source>
        <dbReference type="ARBA" id="ARBA00004651"/>
    </source>
</evidence>
<dbReference type="AlphaFoldDB" id="A0A0P7WNI7"/>
<reference evidence="10 13" key="2">
    <citation type="submission" date="2016-01" db="EMBL/GenBank/DDBJ databases">
        <authorList>
            <person name="Varghese N."/>
        </authorList>
    </citation>
    <scope>NUCLEOTIDE SEQUENCE [LARGE SCALE GENOMIC DNA]</scope>
    <source>
        <strain evidence="10 13">HL-91</strain>
    </source>
</reference>
<evidence type="ECO:0000256" key="2">
    <source>
        <dbReference type="ARBA" id="ARBA00007069"/>
    </source>
</evidence>
<sequence>MRGSWFLPVASFLGFAFLYIPILSLIIYSFNDSQLVTVWGGFSTRWYGELLNDAQILGAAWISLKVGLLSATIATVIGTLAAFVLTRFGRFRGRLLMTGMVTAPLVMPEVLIGLSLLLLFVSMELALGWPSERGMVTVVIAHSTFCAAYVAVIAQSRLRDMDDSLEEAARDLGAGPLRVFFDITIPVIAPALVSGWLLAFTLSLDDLVIASFVSGPGASTLPMVIFSKVRLGVSPDVNALATLIILVVAIAVSIAGWVLYRQARRG</sequence>
<keyword evidence="6 8" id="KW-1133">Transmembrane helix</keyword>
<dbReference type="PROSITE" id="PS50928">
    <property type="entry name" value="ABC_TM1"/>
    <property type="match status" value="1"/>
</dbReference>
<keyword evidence="13" id="KW-1185">Reference proteome</keyword>
<dbReference type="PATRIC" id="fig|1666912.4.peg.937"/>
<feature type="transmembrane region" description="Helical" evidence="8">
    <location>
        <begin position="179"/>
        <end position="201"/>
    </location>
</feature>
<dbReference type="EMBL" id="FBYC01000001">
    <property type="protein sequence ID" value="CUX79699.1"/>
    <property type="molecule type" value="Genomic_DNA"/>
</dbReference>
<evidence type="ECO:0000256" key="7">
    <source>
        <dbReference type="ARBA" id="ARBA00023136"/>
    </source>
</evidence>
<keyword evidence="5 8" id="KW-0812">Transmembrane</keyword>
<proteinExistence type="inferred from homology"/>
<evidence type="ECO:0000313" key="10">
    <source>
        <dbReference type="EMBL" id="CUX79699.1"/>
    </source>
</evidence>
<feature type="domain" description="ABC transmembrane type-1" evidence="9">
    <location>
        <begin position="60"/>
        <end position="256"/>
    </location>
</feature>
<feature type="transmembrane region" description="Helical" evidence="8">
    <location>
        <begin position="135"/>
        <end position="158"/>
    </location>
</feature>
<dbReference type="RefSeq" id="WP_072244464.1">
    <property type="nucleotide sequence ID" value="NZ_FBYC01000001.1"/>
</dbReference>
<feature type="transmembrane region" description="Helical" evidence="8">
    <location>
        <begin position="106"/>
        <end position="129"/>
    </location>
</feature>
<dbReference type="Gene3D" id="1.10.3720.10">
    <property type="entry name" value="MetI-like"/>
    <property type="match status" value="1"/>
</dbReference>
<accession>A0A0P7WNI7</accession>
<dbReference type="InterPro" id="IPR051789">
    <property type="entry name" value="Bact_Polyamine_Transport"/>
</dbReference>
<evidence type="ECO:0000313" key="11">
    <source>
        <dbReference type="EMBL" id="KPP92403.1"/>
    </source>
</evidence>
<feature type="transmembrane region" description="Helical" evidence="8">
    <location>
        <begin position="12"/>
        <end position="30"/>
    </location>
</feature>
<dbReference type="GO" id="GO:0005886">
    <property type="term" value="C:plasma membrane"/>
    <property type="evidence" value="ECO:0007669"/>
    <property type="project" value="UniProtKB-SubCell"/>
</dbReference>
<organism evidence="11 12">
    <name type="scientific">Roseibaca calidilacus</name>
    <dbReference type="NCBI Taxonomy" id="1666912"/>
    <lineage>
        <taxon>Bacteria</taxon>
        <taxon>Pseudomonadati</taxon>
        <taxon>Pseudomonadota</taxon>
        <taxon>Alphaproteobacteria</taxon>
        <taxon>Rhodobacterales</taxon>
        <taxon>Paracoccaceae</taxon>
        <taxon>Roseinatronobacter</taxon>
    </lineage>
</organism>
<keyword evidence="4" id="KW-1003">Cell membrane</keyword>
<feature type="transmembrane region" description="Helical" evidence="8">
    <location>
        <begin position="239"/>
        <end position="260"/>
    </location>
</feature>
<evidence type="ECO:0000313" key="13">
    <source>
        <dbReference type="Proteomes" id="UP000182045"/>
    </source>
</evidence>
<feature type="transmembrane region" description="Helical" evidence="8">
    <location>
        <begin position="59"/>
        <end position="85"/>
    </location>
</feature>